<dbReference type="PATRIC" id="fig|1618207.4.peg.2960"/>
<proteinExistence type="predicted"/>
<accession>A0A0D4C144</accession>
<dbReference type="AlphaFoldDB" id="A0A0D4C144"/>
<dbReference type="HOGENOM" id="CLU_2366775_0_0_11"/>
<dbReference type="RefSeq" id="WP_045076260.1">
    <property type="nucleotide sequence ID" value="NZ_CP011005.1"/>
</dbReference>
<organism evidence="1 2">
    <name type="scientific">Psychromicrobium lacuslunae</name>
    <dbReference type="NCBI Taxonomy" id="1618207"/>
    <lineage>
        <taxon>Bacteria</taxon>
        <taxon>Bacillati</taxon>
        <taxon>Actinomycetota</taxon>
        <taxon>Actinomycetes</taxon>
        <taxon>Micrococcales</taxon>
        <taxon>Micrococcaceae</taxon>
        <taxon>Psychromicrobium</taxon>
    </lineage>
</organism>
<sequence>MAQINQELAAAKEAGVTVEQVQAITAEAIRRQQEPIMRDELYRPPVNGWVDICNLCGQLFEDRNPGRLKARGNAHYAWHNQIEVRLRKLEQATAR</sequence>
<dbReference type="EMBL" id="CP011005">
    <property type="protein sequence ID" value="AJT42412.1"/>
    <property type="molecule type" value="Genomic_DNA"/>
</dbReference>
<evidence type="ECO:0000313" key="2">
    <source>
        <dbReference type="Proteomes" id="UP000061839"/>
    </source>
</evidence>
<dbReference type="KEGG" id="ari:UM93_14545"/>
<name>A0A0D4C144_9MICC</name>
<evidence type="ECO:0000313" key="1">
    <source>
        <dbReference type="EMBL" id="AJT42412.1"/>
    </source>
</evidence>
<reference evidence="1 2" key="1">
    <citation type="journal article" date="2015" name="Genome Announc.">
        <title>Complete Genome Sequencing of Protease-Producing Novel Arthrobacter sp. Strain IHBB 11108 Using PacBio Single-Molecule Real-Time Sequencing Technology.</title>
        <authorList>
            <person name="Kiran S."/>
            <person name="Swarnkar M.K."/>
            <person name="Pal M."/>
            <person name="Thakur R."/>
            <person name="Tewari R."/>
            <person name="Singh A.K."/>
            <person name="Gulati A."/>
        </authorList>
    </citation>
    <scope>NUCLEOTIDE SEQUENCE [LARGE SCALE GENOMIC DNA]</scope>
    <source>
        <strain evidence="1 2">IHBB 11108</strain>
    </source>
</reference>
<protein>
    <submittedName>
        <fullName evidence="1">Uncharacterized protein</fullName>
    </submittedName>
</protein>
<keyword evidence="2" id="KW-1185">Reference proteome</keyword>
<dbReference type="Proteomes" id="UP000061839">
    <property type="component" value="Chromosome"/>
</dbReference>
<gene>
    <name evidence="1" type="ORF">UM93_14545</name>
</gene>
<dbReference type="STRING" id="1618207.UM93_14545"/>